<keyword evidence="3" id="KW-1185">Reference proteome</keyword>
<reference evidence="2 3" key="1">
    <citation type="submission" date="2019-07" db="EMBL/GenBank/DDBJ databases">
        <title>Lentzea xizangensis sp. nov., isolated from Qinghai-Tibetan Plateau Soils.</title>
        <authorList>
            <person name="Huang J."/>
        </authorList>
    </citation>
    <scope>NUCLEOTIDE SEQUENCE [LARGE SCALE GENOMIC DNA]</scope>
    <source>
        <strain evidence="2 3">FXJ1.1311</strain>
    </source>
</reference>
<evidence type="ECO:0000313" key="3">
    <source>
        <dbReference type="Proteomes" id="UP000316639"/>
    </source>
</evidence>
<keyword evidence="1" id="KW-0812">Transmembrane</keyword>
<name>A0A563EG21_9PSEU</name>
<feature type="transmembrane region" description="Helical" evidence="1">
    <location>
        <begin position="234"/>
        <end position="254"/>
    </location>
</feature>
<feature type="transmembrane region" description="Helical" evidence="1">
    <location>
        <begin position="109"/>
        <end position="130"/>
    </location>
</feature>
<gene>
    <name evidence="2" type="ORF">FKR81_40590</name>
</gene>
<sequence>MGDALAPVIGLFLLAPFVGEYLLGNLGFGQLWLGLLLAPLYGCGAVLVRELGRRFAGWPTMFLLAAAYALIEEGPVDQLLWNPSYAGQDLLHGPSYLPALGMSVELTQAILALHAVWSICVPIAIVETFVPARRTTPWLGRTGLTVVFVLFTLGATLVFLGNYSEEHFIASPAQLAGITVVIALLVVAALRVRPRSGPVAGVAPSPWLVGVVSLLGTSLYWGPSVLITAGWYEWIGVSVWCLLVVSGVLLVSRWSRGQGWDQRHRFALAAGATLTYVWTAFPVKPELGGPDLAGDVVFGAVAIIVLGLASSRTRAEPRRTTPS</sequence>
<feature type="transmembrane region" description="Helical" evidence="1">
    <location>
        <begin position="266"/>
        <end position="283"/>
    </location>
</feature>
<proteinExistence type="predicted"/>
<feature type="transmembrane region" description="Helical" evidence="1">
    <location>
        <begin position="202"/>
        <end position="222"/>
    </location>
</feature>
<dbReference type="OrthoDB" id="8478704at2"/>
<accession>A0A563EG21</accession>
<evidence type="ECO:0000256" key="1">
    <source>
        <dbReference type="SAM" id="Phobius"/>
    </source>
</evidence>
<dbReference type="EMBL" id="VOBR01000047">
    <property type="protein sequence ID" value="TWP44901.1"/>
    <property type="molecule type" value="Genomic_DNA"/>
</dbReference>
<comment type="caution">
    <text evidence="2">The sequence shown here is derived from an EMBL/GenBank/DDBJ whole genome shotgun (WGS) entry which is preliminary data.</text>
</comment>
<keyword evidence="1" id="KW-0472">Membrane</keyword>
<organism evidence="2 3">
    <name type="scientific">Lentzea tibetensis</name>
    <dbReference type="NCBI Taxonomy" id="2591470"/>
    <lineage>
        <taxon>Bacteria</taxon>
        <taxon>Bacillati</taxon>
        <taxon>Actinomycetota</taxon>
        <taxon>Actinomycetes</taxon>
        <taxon>Pseudonocardiales</taxon>
        <taxon>Pseudonocardiaceae</taxon>
        <taxon>Lentzea</taxon>
    </lineage>
</organism>
<feature type="transmembrane region" description="Helical" evidence="1">
    <location>
        <begin position="169"/>
        <end position="190"/>
    </location>
</feature>
<protein>
    <submittedName>
        <fullName evidence="2">DUF998 domain-containing protein</fullName>
    </submittedName>
</protein>
<keyword evidence="1" id="KW-1133">Transmembrane helix</keyword>
<dbReference type="Proteomes" id="UP000316639">
    <property type="component" value="Unassembled WGS sequence"/>
</dbReference>
<evidence type="ECO:0000313" key="2">
    <source>
        <dbReference type="EMBL" id="TWP44901.1"/>
    </source>
</evidence>
<feature type="transmembrane region" description="Helical" evidence="1">
    <location>
        <begin position="289"/>
        <end position="309"/>
    </location>
</feature>
<dbReference type="AlphaFoldDB" id="A0A563EG21"/>
<feature type="transmembrane region" description="Helical" evidence="1">
    <location>
        <begin position="55"/>
        <end position="71"/>
    </location>
</feature>
<feature type="transmembrane region" description="Helical" evidence="1">
    <location>
        <begin position="29"/>
        <end position="48"/>
    </location>
</feature>
<feature type="transmembrane region" description="Helical" evidence="1">
    <location>
        <begin position="142"/>
        <end position="163"/>
    </location>
</feature>